<dbReference type="InterPro" id="IPR041498">
    <property type="entry name" value="Big_6"/>
</dbReference>
<keyword evidence="2" id="KW-0732">Signal</keyword>
<dbReference type="AlphaFoldDB" id="S0K610"/>
<evidence type="ECO:0000259" key="4">
    <source>
        <dbReference type="Pfam" id="PF17936"/>
    </source>
</evidence>
<evidence type="ECO:0000313" key="6">
    <source>
        <dbReference type="EMBL" id="EOW80270.1"/>
    </source>
</evidence>
<accession>S0K610</accession>
<comment type="caution">
    <text evidence="6">The sequence shown here is derived from an EMBL/GenBank/DDBJ whole genome shotgun (WGS) entry which is preliminary data.</text>
</comment>
<dbReference type="GO" id="GO:0030313">
    <property type="term" value="C:cell envelope"/>
    <property type="evidence" value="ECO:0007669"/>
    <property type="project" value="UniProtKB-SubCell"/>
</dbReference>
<evidence type="ECO:0000313" key="7">
    <source>
        <dbReference type="Proteomes" id="UP000014113"/>
    </source>
</evidence>
<gene>
    <name evidence="6" type="ORF">I568_01970</name>
</gene>
<dbReference type="Pfam" id="PF16403">
    <property type="entry name" value="Bact_surface_Ig-like"/>
    <property type="match status" value="1"/>
</dbReference>
<protein>
    <recommendedName>
        <fullName evidence="8">Pesticidal crystal protein Cry22Aa Ig-like domain-containing protein</fullName>
    </recommendedName>
</protein>
<sequence length="760" mass="85458">MHNQKIKVTFLFLLSLLSFFFLFVANRQADELDFVQDITLKNYSTDVKLPSYDRNGTFSLEVTLKASRKITAIEAVYDVSGAKKTMLLSRQGSSDSYLYQSSVANMLDNEGFVIGEYHLEQLRLFNGTDQTPNQIIKVSDSYLFVNANFMIRQIVSGSLVKEIYLSSTKPEIGSLLNLKVKLDDQFRGNSITVKYPIATYADIFVHLPYNRQTGYNQGALKILDIFGLGDKVEKVVFPLQNILVDNSYNQIVINNLAAYPGNATFEIKANSSSPISTFNITPNKVMYGDVAQFSLSPRVKEDFSVIYVNFQFTNESTPRKVALYYNNLTQKYMGTLPINNKITPGVYHPTSIVFVSKDQSWSFDYHYPASLNRYNLTIAEDTQAPAAPKINRLGNIDTVITGTAEPKSTVIAYLGEDDTDDSNEIARGQADALGKFKIYTNQLNVGDVVRVYAIDTAENQSAPGKTTVIDNEPPTINGVKNQTLRIDEEFDPLEGITAFDPTDGDLTDQIKVTGSFKTSRVGNYRLTYTVKDSSGNRTVADRTIVIQPQLKTLMFDSQGGSYVESISVPAGTKVKAPTDPTRIGYSFAGWYTDEEYAKSYVFNQPVNDTITLYAKWMPLAPDTKNYVVMYRLYNPNSGEHLYSADLGERANLVKIGWKDEGVAWIAPTEGQDVYRLYNPNSGDHHYTLSSTERDYLVRIGWRYEGVGWKSDPEQRVPIYRVYNKFQKKAGSHHYTVSKDEQQQLVKIGWNAEGVGWYAIS</sequence>
<evidence type="ECO:0000259" key="3">
    <source>
        <dbReference type="Pfam" id="PF16403"/>
    </source>
</evidence>
<dbReference type="OrthoDB" id="1654093at2"/>
<dbReference type="InterPro" id="IPR013783">
    <property type="entry name" value="Ig-like_fold"/>
</dbReference>
<dbReference type="Proteomes" id="UP000014113">
    <property type="component" value="Unassembled WGS sequence"/>
</dbReference>
<organism evidence="6 7">
    <name type="scientific">Enterococcus columbae DSM 7374 = ATCC 51263</name>
    <dbReference type="NCBI Taxonomy" id="1121865"/>
    <lineage>
        <taxon>Bacteria</taxon>
        <taxon>Bacillati</taxon>
        <taxon>Bacillota</taxon>
        <taxon>Bacilli</taxon>
        <taxon>Lactobacillales</taxon>
        <taxon>Enterococcaceae</taxon>
        <taxon>Enterococcus</taxon>
    </lineage>
</organism>
<dbReference type="InterPro" id="IPR042229">
    <property type="entry name" value="Listeria/Bacterioides_rpt_sf"/>
</dbReference>
<dbReference type="NCBIfam" id="TIGR02543">
    <property type="entry name" value="List_Bact_rpt"/>
    <property type="match status" value="1"/>
</dbReference>
<feature type="domain" description="DUF5648" evidence="5">
    <location>
        <begin position="629"/>
        <end position="758"/>
    </location>
</feature>
<feature type="domain" description="Bacterial Ig" evidence="4">
    <location>
        <begin position="384"/>
        <end position="470"/>
    </location>
</feature>
<reference evidence="6 7" key="1">
    <citation type="submission" date="2013-03" db="EMBL/GenBank/DDBJ databases">
        <title>The Genome Sequence of Enterococcus columbae ATCC_51263 (PacBio/Illumina hybrid assembly).</title>
        <authorList>
            <consortium name="The Broad Institute Genomics Platform"/>
            <consortium name="The Broad Institute Genome Sequencing Center for Infectious Disease"/>
            <person name="Earl A."/>
            <person name="Russ C."/>
            <person name="Gilmore M."/>
            <person name="Surin D."/>
            <person name="Walker B."/>
            <person name="Young S."/>
            <person name="Zeng Q."/>
            <person name="Gargeya S."/>
            <person name="Fitzgerald M."/>
            <person name="Haas B."/>
            <person name="Abouelleil A."/>
            <person name="Allen A.W."/>
            <person name="Alvarado L."/>
            <person name="Arachchi H.M."/>
            <person name="Berlin A.M."/>
            <person name="Chapman S.B."/>
            <person name="Gainer-Dewar J."/>
            <person name="Goldberg J."/>
            <person name="Griggs A."/>
            <person name="Gujja S."/>
            <person name="Hansen M."/>
            <person name="Howarth C."/>
            <person name="Imamovic A."/>
            <person name="Ireland A."/>
            <person name="Larimer J."/>
            <person name="McCowan C."/>
            <person name="Murphy C."/>
            <person name="Pearson M."/>
            <person name="Poon T.W."/>
            <person name="Priest M."/>
            <person name="Roberts A."/>
            <person name="Saif S."/>
            <person name="Shea T."/>
            <person name="Sisk P."/>
            <person name="Sykes S."/>
            <person name="Wortman J."/>
            <person name="Nusbaum C."/>
            <person name="Birren B."/>
        </authorList>
    </citation>
    <scope>NUCLEOTIDE SEQUENCE [LARGE SCALE GENOMIC DNA]</scope>
    <source>
        <strain evidence="6 7">ATCC 51263</strain>
    </source>
</reference>
<dbReference type="EMBL" id="ASWJ01000009">
    <property type="protein sequence ID" value="EOW80270.1"/>
    <property type="molecule type" value="Genomic_DNA"/>
</dbReference>
<evidence type="ECO:0008006" key="8">
    <source>
        <dbReference type="Google" id="ProtNLM"/>
    </source>
</evidence>
<dbReference type="InterPro" id="IPR013378">
    <property type="entry name" value="InlB-like_B-rpt"/>
</dbReference>
<feature type="domain" description="Pesticidal crystal protein Cry22Aa Ig-like" evidence="3">
    <location>
        <begin position="475"/>
        <end position="545"/>
    </location>
</feature>
<dbReference type="Pfam" id="PF09479">
    <property type="entry name" value="Flg_new"/>
    <property type="match status" value="1"/>
</dbReference>
<dbReference type="eggNOG" id="COG3757">
    <property type="taxonomic scope" value="Bacteria"/>
</dbReference>
<feature type="chain" id="PRO_5010226769" description="Pesticidal crystal protein Cry22Aa Ig-like domain-containing protein" evidence="2">
    <location>
        <begin position="30"/>
        <end position="760"/>
    </location>
</feature>
<name>S0K610_9ENTE</name>
<comment type="subcellular location">
    <subcellularLocation>
        <location evidence="1">Cell envelope</location>
    </subcellularLocation>
</comment>
<dbReference type="InterPro" id="IPR043708">
    <property type="entry name" value="DUF5648"/>
</dbReference>
<dbReference type="RefSeq" id="WP_016183497.1">
    <property type="nucleotide sequence ID" value="NZ_JXKI01000004.1"/>
</dbReference>
<dbReference type="Pfam" id="PF18885">
    <property type="entry name" value="DUF5648"/>
    <property type="match status" value="1"/>
</dbReference>
<dbReference type="Gene3D" id="2.60.40.10">
    <property type="entry name" value="Immunoglobulins"/>
    <property type="match status" value="2"/>
</dbReference>
<dbReference type="Gene3D" id="2.60.40.4270">
    <property type="entry name" value="Listeria-Bacteroides repeat domain"/>
    <property type="match status" value="1"/>
</dbReference>
<dbReference type="eggNOG" id="COG2755">
    <property type="taxonomic scope" value="Bacteria"/>
</dbReference>
<dbReference type="InterPro" id="IPR032179">
    <property type="entry name" value="Cry22Aa_Ig-like"/>
</dbReference>
<dbReference type="Pfam" id="PF17936">
    <property type="entry name" value="Big_6"/>
    <property type="match status" value="1"/>
</dbReference>
<keyword evidence="7" id="KW-1185">Reference proteome</keyword>
<evidence type="ECO:0000259" key="5">
    <source>
        <dbReference type="Pfam" id="PF18885"/>
    </source>
</evidence>
<evidence type="ECO:0000256" key="1">
    <source>
        <dbReference type="ARBA" id="ARBA00004196"/>
    </source>
</evidence>
<dbReference type="PATRIC" id="fig|1121865.3.peg.1318"/>
<evidence type="ECO:0000256" key="2">
    <source>
        <dbReference type="SAM" id="SignalP"/>
    </source>
</evidence>
<dbReference type="eggNOG" id="COG3979">
    <property type="taxonomic scope" value="Bacteria"/>
</dbReference>
<proteinExistence type="predicted"/>
<feature type="signal peptide" evidence="2">
    <location>
        <begin position="1"/>
        <end position="29"/>
    </location>
</feature>